<proteinExistence type="predicted"/>
<dbReference type="EMBL" id="REGN01008892">
    <property type="protein sequence ID" value="RNA02420.1"/>
    <property type="molecule type" value="Genomic_DNA"/>
</dbReference>
<organism evidence="2 3">
    <name type="scientific">Brachionus plicatilis</name>
    <name type="common">Marine rotifer</name>
    <name type="synonym">Brachionus muelleri</name>
    <dbReference type="NCBI Taxonomy" id="10195"/>
    <lineage>
        <taxon>Eukaryota</taxon>
        <taxon>Metazoa</taxon>
        <taxon>Spiralia</taxon>
        <taxon>Gnathifera</taxon>
        <taxon>Rotifera</taxon>
        <taxon>Eurotatoria</taxon>
        <taxon>Monogononta</taxon>
        <taxon>Pseudotrocha</taxon>
        <taxon>Ploima</taxon>
        <taxon>Brachionidae</taxon>
        <taxon>Brachionus</taxon>
    </lineage>
</organism>
<feature type="signal peptide" evidence="1">
    <location>
        <begin position="1"/>
        <end position="22"/>
    </location>
</feature>
<evidence type="ECO:0000313" key="3">
    <source>
        <dbReference type="Proteomes" id="UP000276133"/>
    </source>
</evidence>
<sequence>MISNFFNLFLLTLIFIFEDKLFQKFSFFDNINGIVLVSEEFRFVLACSQKGNYKTAAKPIEESYV</sequence>
<evidence type="ECO:0000313" key="2">
    <source>
        <dbReference type="EMBL" id="RNA02420.1"/>
    </source>
</evidence>
<gene>
    <name evidence="2" type="ORF">BpHYR1_021424</name>
</gene>
<name>A0A3M7PTM9_BRAPC</name>
<feature type="chain" id="PRO_5018007527" evidence="1">
    <location>
        <begin position="23"/>
        <end position="65"/>
    </location>
</feature>
<dbReference type="Proteomes" id="UP000276133">
    <property type="component" value="Unassembled WGS sequence"/>
</dbReference>
<dbReference type="AlphaFoldDB" id="A0A3M7PTM9"/>
<keyword evidence="1" id="KW-0732">Signal</keyword>
<reference evidence="2 3" key="1">
    <citation type="journal article" date="2018" name="Sci. Rep.">
        <title>Genomic signatures of local adaptation to the degree of environmental predictability in rotifers.</title>
        <authorList>
            <person name="Franch-Gras L."/>
            <person name="Hahn C."/>
            <person name="Garcia-Roger E.M."/>
            <person name="Carmona M.J."/>
            <person name="Serra M."/>
            <person name="Gomez A."/>
        </authorList>
    </citation>
    <scope>NUCLEOTIDE SEQUENCE [LARGE SCALE GENOMIC DNA]</scope>
    <source>
        <strain evidence="2">HYR1</strain>
    </source>
</reference>
<keyword evidence="3" id="KW-1185">Reference proteome</keyword>
<evidence type="ECO:0000256" key="1">
    <source>
        <dbReference type="SAM" id="SignalP"/>
    </source>
</evidence>
<comment type="caution">
    <text evidence="2">The sequence shown here is derived from an EMBL/GenBank/DDBJ whole genome shotgun (WGS) entry which is preliminary data.</text>
</comment>
<protein>
    <submittedName>
        <fullName evidence="2">Uncharacterized protein</fullName>
    </submittedName>
</protein>
<accession>A0A3M7PTM9</accession>